<dbReference type="EMBL" id="CP002859">
    <property type="protein sequence ID" value="AEI49277.1"/>
    <property type="molecule type" value="Genomic_DNA"/>
</dbReference>
<feature type="transmembrane region" description="Helical" evidence="11">
    <location>
        <begin position="48"/>
        <end position="69"/>
    </location>
</feature>
<evidence type="ECO:0000256" key="6">
    <source>
        <dbReference type="ARBA" id="ARBA00022692"/>
    </source>
</evidence>
<evidence type="ECO:0000256" key="5">
    <source>
        <dbReference type="ARBA" id="ARBA00022519"/>
    </source>
</evidence>
<feature type="domain" description="TonB C-terminal" evidence="12">
    <location>
        <begin position="191"/>
        <end position="281"/>
    </location>
</feature>
<evidence type="ECO:0000256" key="4">
    <source>
        <dbReference type="ARBA" id="ARBA00022475"/>
    </source>
</evidence>
<dbReference type="InterPro" id="IPR003538">
    <property type="entry name" value="TonB"/>
</dbReference>
<evidence type="ECO:0000256" key="8">
    <source>
        <dbReference type="ARBA" id="ARBA00022989"/>
    </source>
</evidence>
<dbReference type="InterPro" id="IPR037682">
    <property type="entry name" value="TonB_C"/>
</dbReference>
<keyword evidence="3" id="KW-0813">Transport</keyword>
<dbReference type="PANTHER" id="PTHR33446:SF2">
    <property type="entry name" value="PROTEIN TONB"/>
    <property type="match status" value="1"/>
</dbReference>
<dbReference type="NCBIfam" id="TIGR01352">
    <property type="entry name" value="tonB_Cterm"/>
    <property type="match status" value="1"/>
</dbReference>
<evidence type="ECO:0000256" key="7">
    <source>
        <dbReference type="ARBA" id="ARBA00022927"/>
    </source>
</evidence>
<dbReference type="Proteomes" id="UP000000493">
    <property type="component" value="Chromosome"/>
</dbReference>
<accession>A0A7U3ZL87</accession>
<dbReference type="Gene3D" id="3.30.1150.10">
    <property type="match status" value="1"/>
</dbReference>
<keyword evidence="14" id="KW-1185">Reference proteome</keyword>
<evidence type="ECO:0000313" key="14">
    <source>
        <dbReference type="Proteomes" id="UP000000493"/>
    </source>
</evidence>
<dbReference type="PANTHER" id="PTHR33446">
    <property type="entry name" value="PROTEIN TONB-RELATED"/>
    <property type="match status" value="1"/>
</dbReference>
<evidence type="ECO:0000256" key="9">
    <source>
        <dbReference type="ARBA" id="ARBA00023136"/>
    </source>
</evidence>
<keyword evidence="7" id="KW-0653">Protein transport</keyword>
<keyword evidence="4" id="KW-1003">Cell membrane</keyword>
<comment type="similarity">
    <text evidence="2">Belongs to the TonB family.</text>
</comment>
<dbReference type="GO" id="GO:0015891">
    <property type="term" value="P:siderophore transport"/>
    <property type="evidence" value="ECO:0007669"/>
    <property type="project" value="InterPro"/>
</dbReference>
<keyword evidence="5" id="KW-0997">Cell inner membrane</keyword>
<dbReference type="RefSeq" id="WP_013928586.1">
    <property type="nucleotide sequence ID" value="NC_015703.1"/>
</dbReference>
<proteinExistence type="inferred from homology"/>
<dbReference type="PROSITE" id="PS52015">
    <property type="entry name" value="TONB_CTD"/>
    <property type="match status" value="1"/>
</dbReference>
<comment type="subcellular location">
    <subcellularLocation>
        <location evidence="1">Cell inner membrane</location>
        <topology evidence="1">Single-pass membrane protein</topology>
        <orientation evidence="1">Periplasmic side</orientation>
    </subcellularLocation>
</comment>
<dbReference type="PRINTS" id="PR01374">
    <property type="entry name" value="TONBPROTEIN"/>
</dbReference>
<name>A0A7U3ZL87_RUNSL</name>
<keyword evidence="6 11" id="KW-0812">Transmembrane</keyword>
<dbReference type="InterPro" id="IPR051045">
    <property type="entry name" value="TonB-dependent_transducer"/>
</dbReference>
<dbReference type="GO" id="GO:0055085">
    <property type="term" value="P:transmembrane transport"/>
    <property type="evidence" value="ECO:0007669"/>
    <property type="project" value="InterPro"/>
</dbReference>
<dbReference type="KEGG" id="rsi:Runsl_2889"/>
<organism evidence="13 14">
    <name type="scientific">Runella slithyformis (strain ATCC 29530 / DSM 19594 / LMG 11500 / NCIMB 11436 / LSU 4)</name>
    <dbReference type="NCBI Taxonomy" id="761193"/>
    <lineage>
        <taxon>Bacteria</taxon>
        <taxon>Pseudomonadati</taxon>
        <taxon>Bacteroidota</taxon>
        <taxon>Cytophagia</taxon>
        <taxon>Cytophagales</taxon>
        <taxon>Spirosomataceae</taxon>
        <taxon>Runella</taxon>
    </lineage>
</organism>
<dbReference type="GO" id="GO:0015031">
    <property type="term" value="P:protein transport"/>
    <property type="evidence" value="ECO:0007669"/>
    <property type="project" value="UniProtKB-KW"/>
</dbReference>
<evidence type="ECO:0000256" key="2">
    <source>
        <dbReference type="ARBA" id="ARBA00006555"/>
    </source>
</evidence>
<reference evidence="14" key="1">
    <citation type="submission" date="2011-06" db="EMBL/GenBank/DDBJ databases">
        <title>The complete genome of chromosome of Runella slithyformis DSM 19594.</title>
        <authorList>
            <consortium name="US DOE Joint Genome Institute (JGI-PGF)"/>
            <person name="Lucas S."/>
            <person name="Han J."/>
            <person name="Lapidus A."/>
            <person name="Bruce D."/>
            <person name="Goodwin L."/>
            <person name="Pitluck S."/>
            <person name="Peters L."/>
            <person name="Kyrpides N."/>
            <person name="Mavromatis K."/>
            <person name="Ivanova N."/>
            <person name="Ovchinnikova G."/>
            <person name="Zhang X."/>
            <person name="Misra M."/>
            <person name="Detter J.C."/>
            <person name="Tapia R."/>
            <person name="Han C."/>
            <person name="Land M."/>
            <person name="Hauser L."/>
            <person name="Markowitz V."/>
            <person name="Cheng J.-F."/>
            <person name="Hugenholtz P."/>
            <person name="Woyke T."/>
            <person name="Wu D."/>
            <person name="Tindall B."/>
            <person name="Faehrich R."/>
            <person name="Brambilla E."/>
            <person name="Klenk H.-P."/>
            <person name="Eisen J.A."/>
        </authorList>
    </citation>
    <scope>NUCLEOTIDE SEQUENCE [LARGE SCALE GENOMIC DNA]</scope>
    <source>
        <strain evidence="14">ATCC 29530 / DSM 19594 / LMG 11500 / NCIMB 11436 / LSU 4</strain>
    </source>
</reference>
<protein>
    <submittedName>
        <fullName evidence="13">TonB family protein</fullName>
    </submittedName>
</protein>
<sequence length="281" mass="31199">MNTYKHPFPVLAESSEAMTLDDIIFMNRHREYGAYDLRKAYPTALRNAVLLGIGLFLLMFIGPTIYGHLAPDEPQFSMKELQLSDVTLAPKEEKPLPELEKPKELPKQAAVRYLTPEVTENPPHEELPPPTEEFEKAPPGPETIEGTGGEEVAIIAPPEDTPAPEATKPAEVEAKAPEIFEKVEIDPQFAGGPEGLRAFLMKNLHYPSPAQRSNIQGRVYLTFTVEPDGSLSNLNVIRGIGFGCDEEALRVMKLMPKWKPGKQSGRAVRVKFTMPIVFALE</sequence>
<evidence type="ECO:0000256" key="11">
    <source>
        <dbReference type="SAM" id="Phobius"/>
    </source>
</evidence>
<dbReference type="GO" id="GO:0031992">
    <property type="term" value="F:energy transducer activity"/>
    <property type="evidence" value="ECO:0007669"/>
    <property type="project" value="InterPro"/>
</dbReference>
<feature type="region of interest" description="Disordered" evidence="10">
    <location>
        <begin position="117"/>
        <end position="147"/>
    </location>
</feature>
<evidence type="ECO:0000313" key="13">
    <source>
        <dbReference type="EMBL" id="AEI49277.1"/>
    </source>
</evidence>
<evidence type="ECO:0000256" key="3">
    <source>
        <dbReference type="ARBA" id="ARBA00022448"/>
    </source>
</evidence>
<keyword evidence="9 11" id="KW-0472">Membrane</keyword>
<dbReference type="GO" id="GO:0030288">
    <property type="term" value="C:outer membrane-bounded periplasmic space"/>
    <property type="evidence" value="ECO:0007669"/>
    <property type="project" value="InterPro"/>
</dbReference>
<gene>
    <name evidence="13" type="ordered locus">Runsl_2889</name>
</gene>
<dbReference type="Pfam" id="PF03544">
    <property type="entry name" value="TonB_C"/>
    <property type="match status" value="1"/>
</dbReference>
<dbReference type="AlphaFoldDB" id="A0A7U3ZL87"/>
<evidence type="ECO:0000256" key="1">
    <source>
        <dbReference type="ARBA" id="ARBA00004383"/>
    </source>
</evidence>
<evidence type="ECO:0000259" key="12">
    <source>
        <dbReference type="PROSITE" id="PS52015"/>
    </source>
</evidence>
<dbReference type="SUPFAM" id="SSF74653">
    <property type="entry name" value="TolA/TonB C-terminal domain"/>
    <property type="match status" value="1"/>
</dbReference>
<evidence type="ECO:0000256" key="10">
    <source>
        <dbReference type="SAM" id="MobiDB-lite"/>
    </source>
</evidence>
<reference evidence="13 14" key="2">
    <citation type="journal article" date="2012" name="Stand. Genomic Sci.">
        <title>Complete genome sequence of the aquatic bacterium Runella slithyformis type strain (LSU 4(T)).</title>
        <authorList>
            <person name="Copeland A."/>
            <person name="Zhang X."/>
            <person name="Misra M."/>
            <person name="Lapidus A."/>
            <person name="Nolan M."/>
            <person name="Lucas S."/>
            <person name="Deshpande S."/>
            <person name="Cheng J.F."/>
            <person name="Tapia R."/>
            <person name="Goodwin L.A."/>
            <person name="Pitluck S."/>
            <person name="Liolios K."/>
            <person name="Pagani I."/>
            <person name="Ivanova N."/>
            <person name="Mikhailova N."/>
            <person name="Pati A."/>
            <person name="Chen A."/>
            <person name="Palaniappan K."/>
            <person name="Land M."/>
            <person name="Hauser L."/>
            <person name="Pan C."/>
            <person name="Jeffries C.D."/>
            <person name="Detter J.C."/>
            <person name="Brambilla E.M."/>
            <person name="Rohde M."/>
            <person name="Djao O.D."/>
            <person name="Goker M."/>
            <person name="Sikorski J."/>
            <person name="Tindall B.J."/>
            <person name="Woyke T."/>
            <person name="Bristow J."/>
            <person name="Eisen J.A."/>
            <person name="Markowitz V."/>
            <person name="Hugenholtz P."/>
            <person name="Kyrpides N.C."/>
            <person name="Klenk H.P."/>
            <person name="Mavromatis K."/>
        </authorList>
    </citation>
    <scope>NUCLEOTIDE SEQUENCE [LARGE SCALE GENOMIC DNA]</scope>
    <source>
        <strain evidence="14">ATCC 29530 / DSM 19594 / LMG 11500 / NCIMB 11436 / LSU 4</strain>
    </source>
</reference>
<dbReference type="GO" id="GO:0098797">
    <property type="term" value="C:plasma membrane protein complex"/>
    <property type="evidence" value="ECO:0007669"/>
    <property type="project" value="TreeGrafter"/>
</dbReference>
<keyword evidence="8 11" id="KW-1133">Transmembrane helix</keyword>
<dbReference type="InterPro" id="IPR006260">
    <property type="entry name" value="TonB/TolA_C"/>
</dbReference>